<sequence length="921" mass="101102">MLHAMSGPVYSDDLPTAICTNRKLNENTPDKLLTTILFDAESDSEPFKNGLNTESYSKSEYDSLQSFIFYKSKSNGVLKNLTSMSYNTVGEGSSSRSARLPSETRKGKYPANQHTPEEAPLIVSSSFSSSPYGAIEAHDTQSPSIPSQKTCTYIIILVTTCTLSILFLLLWLAPTFAERIVKQDVQFTFQQASILNVSQHKVITMHVVGSIELNSNIFHLQQKFNSIFGTIGIHQTELNVHYQKSLDSFSMGSIDLPALDLNHGSAVTDFDFVTDFLIDDTDALMEFCKDAVVAETVLWRVVGPLSVSLGWLPWTSNVVLDKTVAIEGMNGLQKTDMKSMLFPGTHPLGGVSLSATVGIFNPSNVLSLTLGDMDFGIYLPSQTSPEKDVPIALVQAIDADLQGHRMNYFNVTGRTLPISSTSQELMETFLSGYLHGNTTIVHVRGSLVGPDDQPSKKHVSAIPLWLRQALEQVIIRVPFPGATETDLIQSLQLSHIKIDFSSTGSPLISGDAVALLKKPQEMQFHMDVTEIDPLVYLYLNQDSEAPFATIRSNKPCAAKSEDSNGIDLPLGTMKVTSRLSRAPFTILPGGQKDFEEFLNRVFKQKKGKVYIRGTSDAKVESAFGNLRIRDLEFNGVIETQGLDGMKHPAPKVTSMTIVKGYKDALHARTVLSIYSPSDVHINLGQLNMVLLFNGHIIGNTTIPELSLAPGVDNELTVSAWLFGKNKHVIDFIGQYISNGISSNNSLSLTISGQHPNASPSKFLNNFLQHLTFDVKAPEFAEKPLLADCQMNILSSSVIMSLRNPFQGVDMSIRKINATATYQIYELGRLTADFEDAGEGWRGPLLLPPPVCEQECCKSVVVESEKIPIKTKKLGYEAVKKALGGYIEVAVDSTVGVMIDDFVLADLQYRQDNITARVSKGF</sequence>
<dbReference type="PANTHER" id="PTHR35895">
    <property type="entry name" value="CHROMOSOME 16, WHOLE GENOME SHOTGUN SEQUENCE"/>
    <property type="match status" value="1"/>
</dbReference>
<proteinExistence type="predicted"/>
<reference evidence="3 4" key="1">
    <citation type="submission" date="2024-04" db="EMBL/GenBank/DDBJ databases">
        <title>genome sequences of Mucor flavus KT1a and Helicostylum pulchrum KT1b strains isolated from the surface of a dry-aged beef.</title>
        <authorList>
            <person name="Toyotome T."/>
            <person name="Hosono M."/>
            <person name="Torimaru M."/>
            <person name="Fukuda K."/>
            <person name="Mikami N."/>
        </authorList>
    </citation>
    <scope>NUCLEOTIDE SEQUENCE [LARGE SCALE GENOMIC DNA]</scope>
    <source>
        <strain evidence="3 4">KT1a</strain>
    </source>
</reference>
<accession>A0ABP9YWZ2</accession>
<keyword evidence="2" id="KW-0812">Transmembrane</keyword>
<name>A0ABP9YWZ2_9FUNG</name>
<keyword evidence="2" id="KW-1133">Transmembrane helix</keyword>
<evidence type="ECO:0000256" key="1">
    <source>
        <dbReference type="SAM" id="MobiDB-lite"/>
    </source>
</evidence>
<dbReference type="PANTHER" id="PTHR35895:SF3">
    <property type="entry name" value="PRE-RRNA PROCESSING PROTEIN"/>
    <property type="match status" value="1"/>
</dbReference>
<dbReference type="Proteomes" id="UP001473302">
    <property type="component" value="Unassembled WGS sequence"/>
</dbReference>
<organism evidence="3 4">
    <name type="scientific">Mucor flavus</name>
    <dbReference type="NCBI Taxonomy" id="439312"/>
    <lineage>
        <taxon>Eukaryota</taxon>
        <taxon>Fungi</taxon>
        <taxon>Fungi incertae sedis</taxon>
        <taxon>Mucoromycota</taxon>
        <taxon>Mucoromycotina</taxon>
        <taxon>Mucoromycetes</taxon>
        <taxon>Mucorales</taxon>
        <taxon>Mucorineae</taxon>
        <taxon>Mucoraceae</taxon>
        <taxon>Mucor</taxon>
    </lineage>
</organism>
<evidence type="ECO:0000256" key="2">
    <source>
        <dbReference type="SAM" id="Phobius"/>
    </source>
</evidence>
<gene>
    <name evidence="3" type="ORF">MFLAVUS_004810</name>
</gene>
<dbReference type="InterPro" id="IPR022185">
    <property type="entry name" value="DUF3712"/>
</dbReference>
<dbReference type="InterPro" id="IPR046368">
    <property type="entry name" value="Tag1"/>
</dbReference>
<evidence type="ECO:0000313" key="4">
    <source>
        <dbReference type="Proteomes" id="UP001473302"/>
    </source>
</evidence>
<dbReference type="EMBL" id="BAABUK010000009">
    <property type="protein sequence ID" value="GAA5811376.1"/>
    <property type="molecule type" value="Genomic_DNA"/>
</dbReference>
<protein>
    <submittedName>
        <fullName evidence="3">Uncharacterized protein</fullName>
    </submittedName>
</protein>
<dbReference type="Pfam" id="PF12505">
    <property type="entry name" value="DUF3712"/>
    <property type="match status" value="2"/>
</dbReference>
<keyword evidence="2" id="KW-0472">Membrane</keyword>
<evidence type="ECO:0000313" key="3">
    <source>
        <dbReference type="EMBL" id="GAA5811376.1"/>
    </source>
</evidence>
<feature type="transmembrane region" description="Helical" evidence="2">
    <location>
        <begin position="151"/>
        <end position="173"/>
    </location>
</feature>
<comment type="caution">
    <text evidence="3">The sequence shown here is derived from an EMBL/GenBank/DDBJ whole genome shotgun (WGS) entry which is preliminary data.</text>
</comment>
<feature type="region of interest" description="Disordered" evidence="1">
    <location>
        <begin position="90"/>
        <end position="115"/>
    </location>
</feature>
<keyword evidence="4" id="KW-1185">Reference proteome</keyword>